<feature type="compositionally biased region" description="Basic and acidic residues" evidence="1">
    <location>
        <begin position="17"/>
        <end position="64"/>
    </location>
</feature>
<dbReference type="EMBL" id="JBBNAF010000012">
    <property type="protein sequence ID" value="KAK9092619.1"/>
    <property type="molecule type" value="Genomic_DNA"/>
</dbReference>
<dbReference type="Proteomes" id="UP001420932">
    <property type="component" value="Unassembled WGS sequence"/>
</dbReference>
<evidence type="ECO:0000313" key="2">
    <source>
        <dbReference type="EMBL" id="KAK9092619.1"/>
    </source>
</evidence>
<evidence type="ECO:0000256" key="1">
    <source>
        <dbReference type="SAM" id="MobiDB-lite"/>
    </source>
</evidence>
<name>A0AAP0EPM3_9MAGN</name>
<gene>
    <name evidence="2" type="ORF">Syun_027530</name>
</gene>
<dbReference type="AlphaFoldDB" id="A0AAP0EPM3"/>
<evidence type="ECO:0000313" key="3">
    <source>
        <dbReference type="Proteomes" id="UP001420932"/>
    </source>
</evidence>
<organism evidence="2 3">
    <name type="scientific">Stephania yunnanensis</name>
    <dbReference type="NCBI Taxonomy" id="152371"/>
    <lineage>
        <taxon>Eukaryota</taxon>
        <taxon>Viridiplantae</taxon>
        <taxon>Streptophyta</taxon>
        <taxon>Embryophyta</taxon>
        <taxon>Tracheophyta</taxon>
        <taxon>Spermatophyta</taxon>
        <taxon>Magnoliopsida</taxon>
        <taxon>Ranunculales</taxon>
        <taxon>Menispermaceae</taxon>
        <taxon>Menispermoideae</taxon>
        <taxon>Cissampelideae</taxon>
        <taxon>Stephania</taxon>
    </lineage>
</organism>
<proteinExistence type="predicted"/>
<feature type="region of interest" description="Disordered" evidence="1">
    <location>
        <begin position="17"/>
        <end position="84"/>
    </location>
</feature>
<accession>A0AAP0EPM3</accession>
<sequence length="84" mass="9313">MNPTICYYTSYTKNWGEKERKKKGQEGKVGREMKGRGCEVWGESREDGDGVAPKIEENNTHRETGGGADDMAALPEQDEPLPAP</sequence>
<comment type="caution">
    <text evidence="2">The sequence shown here is derived from an EMBL/GenBank/DDBJ whole genome shotgun (WGS) entry which is preliminary data.</text>
</comment>
<reference evidence="2 3" key="1">
    <citation type="submission" date="2024-01" db="EMBL/GenBank/DDBJ databases">
        <title>Genome assemblies of Stephania.</title>
        <authorList>
            <person name="Yang L."/>
        </authorList>
    </citation>
    <scope>NUCLEOTIDE SEQUENCE [LARGE SCALE GENOMIC DNA]</scope>
    <source>
        <strain evidence="2">YNDBR</strain>
        <tissue evidence="2">Leaf</tissue>
    </source>
</reference>
<keyword evidence="3" id="KW-1185">Reference proteome</keyword>
<protein>
    <submittedName>
        <fullName evidence="2">Uncharacterized protein</fullName>
    </submittedName>
</protein>